<dbReference type="InterPro" id="IPR001173">
    <property type="entry name" value="Glyco_trans_2-like"/>
</dbReference>
<keyword evidence="3" id="KW-1185">Reference proteome</keyword>
<dbReference type="AlphaFoldDB" id="A0A939B3W7"/>
<gene>
    <name evidence="2" type="ORF">H6B30_03540</name>
</gene>
<dbReference type="CDD" id="cd00761">
    <property type="entry name" value="Glyco_tranf_GTA_type"/>
    <property type="match status" value="1"/>
</dbReference>
<evidence type="ECO:0000259" key="1">
    <source>
        <dbReference type="Pfam" id="PF00535"/>
    </source>
</evidence>
<accession>A0A939B3W7</accession>
<name>A0A939B3W7_9BACT</name>
<dbReference type="PANTHER" id="PTHR22916:SF3">
    <property type="entry name" value="UDP-GLCNAC:BETAGAL BETA-1,3-N-ACETYLGLUCOSAMINYLTRANSFERASE-LIKE PROTEIN 1"/>
    <property type="match status" value="1"/>
</dbReference>
<organism evidence="2 3">
    <name type="scientific">Marseilla massiliensis</name>
    <dbReference type="NCBI Taxonomy" id="1841864"/>
    <lineage>
        <taxon>Bacteria</taxon>
        <taxon>Pseudomonadati</taxon>
        <taxon>Bacteroidota</taxon>
        <taxon>Bacteroidia</taxon>
        <taxon>Bacteroidales</taxon>
        <taxon>Prevotellaceae</taxon>
        <taxon>Marseilla</taxon>
    </lineage>
</organism>
<dbReference type="Gene3D" id="3.90.550.10">
    <property type="entry name" value="Spore Coat Polysaccharide Biosynthesis Protein SpsA, Chain A"/>
    <property type="match status" value="1"/>
</dbReference>
<reference evidence="2 3" key="1">
    <citation type="journal article" date="2021" name="Sci. Rep.">
        <title>The distribution of antibiotic resistance genes in chicken gut microbiota commensals.</title>
        <authorList>
            <person name="Juricova H."/>
            <person name="Matiasovicova J."/>
            <person name="Kubasova T."/>
            <person name="Cejkova D."/>
            <person name="Rychlik I."/>
        </authorList>
    </citation>
    <scope>NUCLEOTIDE SEQUENCE [LARGE SCALE GENOMIC DNA]</scope>
    <source>
        <strain evidence="2 3">An819</strain>
    </source>
</reference>
<dbReference type="Proteomes" id="UP000764045">
    <property type="component" value="Unassembled WGS sequence"/>
</dbReference>
<evidence type="ECO:0000313" key="2">
    <source>
        <dbReference type="EMBL" id="MBM6660834.1"/>
    </source>
</evidence>
<dbReference type="EMBL" id="JACJJL010000004">
    <property type="protein sequence ID" value="MBM6660834.1"/>
    <property type="molecule type" value="Genomic_DNA"/>
</dbReference>
<feature type="domain" description="Glycosyltransferase 2-like" evidence="1">
    <location>
        <begin position="6"/>
        <end position="112"/>
    </location>
</feature>
<dbReference type="InterPro" id="IPR029044">
    <property type="entry name" value="Nucleotide-diphossugar_trans"/>
</dbReference>
<dbReference type="SUPFAM" id="SSF53448">
    <property type="entry name" value="Nucleotide-diphospho-sugar transferases"/>
    <property type="match status" value="1"/>
</dbReference>
<dbReference type="PANTHER" id="PTHR22916">
    <property type="entry name" value="GLYCOSYLTRANSFERASE"/>
    <property type="match status" value="1"/>
</dbReference>
<dbReference type="RefSeq" id="WP_205107983.1">
    <property type="nucleotide sequence ID" value="NZ_JACJJL010000004.1"/>
</dbReference>
<dbReference type="GO" id="GO:0016758">
    <property type="term" value="F:hexosyltransferase activity"/>
    <property type="evidence" value="ECO:0007669"/>
    <property type="project" value="UniProtKB-ARBA"/>
</dbReference>
<protein>
    <submittedName>
        <fullName evidence="2">Glycosyltransferase family 2 protein</fullName>
    </submittedName>
</protein>
<proteinExistence type="predicted"/>
<dbReference type="Pfam" id="PF00535">
    <property type="entry name" value="Glycos_transf_2"/>
    <property type="match status" value="1"/>
</dbReference>
<sequence>MDNLLTVIIPVYKTFSTIDRCIGSVVGQDYRHLEIILVDDGSPDGCPAKCDEWAARDSRIRVIHKPNGGLGDARNSGLDAMNGSYVTFVDSDDFMAAGTLRALMDTLSAHPEYDILEYGVCRFYGSPKQEMLAFADGEYRNIDDYWLEARAYAHAYMWNKVFRRALFDSVRFPPRRAFEDIFTLPQLLGRASCVATTHSGLYYYCMNGGGITATAGGNELRALLDSHMRVIGAYRGKPGFGPYYMHVLNIQLSVSALTGDAPRLTDAPAGPLGVAGASARLKAVALRLLGIGGLCRAYRLFWRACRLVGGSGAVPA</sequence>
<comment type="caution">
    <text evidence="2">The sequence shown here is derived from an EMBL/GenBank/DDBJ whole genome shotgun (WGS) entry which is preliminary data.</text>
</comment>
<evidence type="ECO:0000313" key="3">
    <source>
        <dbReference type="Proteomes" id="UP000764045"/>
    </source>
</evidence>